<sequence length="127" mass="13900">PSIGIWTSTLGRIIIREIVEVRIPQWPTDPHDSHVDCWTHSLQGILTLLIASTGWGKIATFLGPILVLQHLLQYPNPAIRNIPPKPGALIVTPFIELGNAHAREISQLGLRVVTFSAETLTEASDNG</sequence>
<feature type="non-terminal residue" evidence="1">
    <location>
        <position position="1"/>
    </location>
</feature>
<accession>A0A9P5Z7Q1</accession>
<name>A0A9P5Z7Q1_9AGAR</name>
<comment type="caution">
    <text evidence="1">The sequence shown here is derived from an EMBL/GenBank/DDBJ whole genome shotgun (WGS) entry which is preliminary data.</text>
</comment>
<dbReference type="OrthoDB" id="3260945at2759"/>
<dbReference type="EMBL" id="MU155157">
    <property type="protein sequence ID" value="KAF9483132.1"/>
    <property type="molecule type" value="Genomic_DNA"/>
</dbReference>
<dbReference type="InterPro" id="IPR027417">
    <property type="entry name" value="P-loop_NTPase"/>
</dbReference>
<evidence type="ECO:0008006" key="3">
    <source>
        <dbReference type="Google" id="ProtNLM"/>
    </source>
</evidence>
<organism evidence="1 2">
    <name type="scientific">Pholiota conissans</name>
    <dbReference type="NCBI Taxonomy" id="109636"/>
    <lineage>
        <taxon>Eukaryota</taxon>
        <taxon>Fungi</taxon>
        <taxon>Dikarya</taxon>
        <taxon>Basidiomycota</taxon>
        <taxon>Agaricomycotina</taxon>
        <taxon>Agaricomycetes</taxon>
        <taxon>Agaricomycetidae</taxon>
        <taxon>Agaricales</taxon>
        <taxon>Agaricineae</taxon>
        <taxon>Strophariaceae</taxon>
        <taxon>Pholiota</taxon>
    </lineage>
</organism>
<gene>
    <name evidence="1" type="ORF">BDN70DRAFT_828079</name>
</gene>
<evidence type="ECO:0000313" key="1">
    <source>
        <dbReference type="EMBL" id="KAF9483132.1"/>
    </source>
</evidence>
<proteinExistence type="predicted"/>
<keyword evidence="2" id="KW-1185">Reference proteome</keyword>
<protein>
    <recommendedName>
        <fullName evidence="3">DEAD/DEAH box helicase domain-containing protein</fullName>
    </recommendedName>
</protein>
<dbReference type="Gene3D" id="3.40.50.300">
    <property type="entry name" value="P-loop containing nucleotide triphosphate hydrolases"/>
    <property type="match status" value="1"/>
</dbReference>
<dbReference type="Proteomes" id="UP000807469">
    <property type="component" value="Unassembled WGS sequence"/>
</dbReference>
<evidence type="ECO:0000313" key="2">
    <source>
        <dbReference type="Proteomes" id="UP000807469"/>
    </source>
</evidence>
<dbReference type="SUPFAM" id="SSF52540">
    <property type="entry name" value="P-loop containing nucleoside triphosphate hydrolases"/>
    <property type="match status" value="1"/>
</dbReference>
<dbReference type="AlphaFoldDB" id="A0A9P5Z7Q1"/>
<reference evidence="1" key="1">
    <citation type="submission" date="2020-11" db="EMBL/GenBank/DDBJ databases">
        <authorList>
            <consortium name="DOE Joint Genome Institute"/>
            <person name="Ahrendt S."/>
            <person name="Riley R."/>
            <person name="Andreopoulos W."/>
            <person name="Labutti K."/>
            <person name="Pangilinan J."/>
            <person name="Ruiz-Duenas F.J."/>
            <person name="Barrasa J.M."/>
            <person name="Sanchez-Garcia M."/>
            <person name="Camarero S."/>
            <person name="Miyauchi S."/>
            <person name="Serrano A."/>
            <person name="Linde D."/>
            <person name="Babiker R."/>
            <person name="Drula E."/>
            <person name="Ayuso-Fernandez I."/>
            <person name="Pacheco R."/>
            <person name="Padilla G."/>
            <person name="Ferreira P."/>
            <person name="Barriuso J."/>
            <person name="Kellner H."/>
            <person name="Castanera R."/>
            <person name="Alfaro M."/>
            <person name="Ramirez L."/>
            <person name="Pisabarro A.G."/>
            <person name="Kuo A."/>
            <person name="Tritt A."/>
            <person name="Lipzen A."/>
            <person name="He G."/>
            <person name="Yan M."/>
            <person name="Ng V."/>
            <person name="Cullen D."/>
            <person name="Martin F."/>
            <person name="Rosso M.-N."/>
            <person name="Henrissat B."/>
            <person name="Hibbett D."/>
            <person name="Martinez A.T."/>
            <person name="Grigoriev I.V."/>
        </authorList>
    </citation>
    <scope>NUCLEOTIDE SEQUENCE</scope>
    <source>
        <strain evidence="1">CIRM-BRFM 674</strain>
    </source>
</reference>